<reference evidence="2" key="1">
    <citation type="submission" date="2016-10" db="EMBL/GenBank/DDBJ databases">
        <authorList>
            <person name="Varghese N."/>
        </authorList>
    </citation>
    <scope>NUCLEOTIDE SEQUENCE [LARGE SCALE GENOMIC DNA]</scope>
    <source>
        <strain evidence="2">KPR-7A</strain>
    </source>
</reference>
<gene>
    <name evidence="1" type="ORF">SAMN04487767_10627</name>
</gene>
<dbReference type="EMBL" id="FMZR01000006">
    <property type="protein sequence ID" value="SDD41674.1"/>
    <property type="molecule type" value="Genomic_DNA"/>
</dbReference>
<organism evidence="1 2">
    <name type="scientific">Bacillus wiedmannii</name>
    <dbReference type="NCBI Taxonomy" id="1890302"/>
    <lineage>
        <taxon>Bacteria</taxon>
        <taxon>Bacillati</taxon>
        <taxon>Bacillota</taxon>
        <taxon>Bacilli</taxon>
        <taxon>Bacillales</taxon>
        <taxon>Bacillaceae</taxon>
        <taxon>Bacillus</taxon>
        <taxon>Bacillus cereus group</taxon>
    </lineage>
</organism>
<proteinExistence type="predicted"/>
<evidence type="ECO:0000313" key="1">
    <source>
        <dbReference type="EMBL" id="SDD41674.1"/>
    </source>
</evidence>
<name>A0A1G6UK78_9BACI</name>
<sequence length="141" mass="16708">MSYCEICGSSVREGDYGQSKYICENTMCERSKPYWAYKKRNELIKPFLKEIEKYSSFSQGVIDFHDVRWIGDGSAEIKLNDGTEFMCHVKKNKFNPFDFPHFIELEIKLSECVIKEIKENMLNLIHVHEEMRKAIKIEVRK</sequence>
<evidence type="ECO:0000313" key="2">
    <source>
        <dbReference type="Proteomes" id="UP000183507"/>
    </source>
</evidence>
<accession>A0A1G6UK78</accession>
<dbReference type="RefSeq" id="WP_074651183.1">
    <property type="nucleotide sequence ID" value="NZ_FMZR01000006.1"/>
</dbReference>
<protein>
    <submittedName>
        <fullName evidence="1">Uncharacterized protein</fullName>
    </submittedName>
</protein>
<dbReference type="Proteomes" id="UP000183507">
    <property type="component" value="Unassembled WGS sequence"/>
</dbReference>
<dbReference type="AlphaFoldDB" id="A0A1G6UK78"/>